<protein>
    <submittedName>
        <fullName evidence="1">Uncharacterized protein</fullName>
    </submittedName>
</protein>
<evidence type="ECO:0000313" key="1">
    <source>
        <dbReference type="EMBL" id="GFC91350.1"/>
    </source>
</evidence>
<reference evidence="1" key="1">
    <citation type="journal article" date="2019" name="Sci. Rep.">
        <title>Draft genome of Tanacetum cinerariifolium, the natural source of mosquito coil.</title>
        <authorList>
            <person name="Yamashiro T."/>
            <person name="Shiraishi A."/>
            <person name="Satake H."/>
            <person name="Nakayama K."/>
        </authorList>
    </citation>
    <scope>NUCLEOTIDE SEQUENCE</scope>
</reference>
<organism evidence="1">
    <name type="scientific">Tanacetum cinerariifolium</name>
    <name type="common">Dalmatian daisy</name>
    <name type="synonym">Chrysanthemum cinerariifolium</name>
    <dbReference type="NCBI Taxonomy" id="118510"/>
    <lineage>
        <taxon>Eukaryota</taxon>
        <taxon>Viridiplantae</taxon>
        <taxon>Streptophyta</taxon>
        <taxon>Embryophyta</taxon>
        <taxon>Tracheophyta</taxon>
        <taxon>Spermatophyta</taxon>
        <taxon>Magnoliopsida</taxon>
        <taxon>eudicotyledons</taxon>
        <taxon>Gunneridae</taxon>
        <taxon>Pentapetalae</taxon>
        <taxon>asterids</taxon>
        <taxon>campanulids</taxon>
        <taxon>Asterales</taxon>
        <taxon>Asteraceae</taxon>
        <taxon>Asteroideae</taxon>
        <taxon>Anthemideae</taxon>
        <taxon>Anthemidinae</taxon>
        <taxon>Tanacetum</taxon>
    </lineage>
</organism>
<sequence>MAEADAHQLRLDRERYVVEAGKGEMVRRLIINNYLPTFVRRLHQSNKYKRSLGEAFSLAVGKGFLYRISINRKDPYIQAILKATLNVDPASSDIFMDRYEKLFDKRYPYVDKVARMYLLGLSGLQNGMPNKTGPTPAEGLVILLRLPMLRYLDISNLFRLCFKAGCWHLTIAC</sequence>
<proteinExistence type="predicted"/>
<dbReference type="AlphaFoldDB" id="A0A699S1Q1"/>
<dbReference type="EMBL" id="BKCJ011131277">
    <property type="protein sequence ID" value="GFC91350.1"/>
    <property type="molecule type" value="Genomic_DNA"/>
</dbReference>
<name>A0A699S1Q1_TANCI</name>
<comment type="caution">
    <text evidence="1">The sequence shown here is derived from an EMBL/GenBank/DDBJ whole genome shotgun (WGS) entry which is preliminary data.</text>
</comment>
<accession>A0A699S1Q1</accession>
<gene>
    <name evidence="1" type="ORF">Tci_863320</name>
</gene>